<dbReference type="Pfam" id="PF09228">
    <property type="entry name" value="Prok-TraM"/>
    <property type="match status" value="1"/>
</dbReference>
<dbReference type="SUPFAM" id="SSF109631">
    <property type="entry name" value="Transcriptional repressor TraM"/>
    <property type="match status" value="1"/>
</dbReference>
<dbReference type="InterPro" id="IPR036336">
    <property type="entry name" value="Tscrpt_rep_TraM_sf"/>
</dbReference>
<organism evidence="1 2">
    <name type="scientific">Kaistia hirudinis</name>
    <dbReference type="NCBI Taxonomy" id="1293440"/>
    <lineage>
        <taxon>Bacteria</taxon>
        <taxon>Pseudomonadati</taxon>
        <taxon>Pseudomonadota</taxon>
        <taxon>Alphaproteobacteria</taxon>
        <taxon>Hyphomicrobiales</taxon>
        <taxon>Kaistiaceae</taxon>
        <taxon>Kaistia</taxon>
    </lineage>
</organism>
<dbReference type="GO" id="GO:0045892">
    <property type="term" value="P:negative regulation of DNA-templated transcription"/>
    <property type="evidence" value="ECO:0007669"/>
    <property type="project" value="InterPro"/>
</dbReference>
<dbReference type="AlphaFoldDB" id="A0A840ATI7"/>
<protein>
    <submittedName>
        <fullName evidence="1">Uncharacterized protein</fullName>
    </submittedName>
</protein>
<dbReference type="InterPro" id="IPR015309">
    <property type="entry name" value="Tscrpt_rep_TraM"/>
</dbReference>
<dbReference type="Proteomes" id="UP000553963">
    <property type="component" value="Unassembled WGS sequence"/>
</dbReference>
<proteinExistence type="predicted"/>
<gene>
    <name evidence="1" type="ORF">GGR25_004798</name>
</gene>
<name>A0A840ATI7_9HYPH</name>
<evidence type="ECO:0000313" key="1">
    <source>
        <dbReference type="EMBL" id="MBB3933720.1"/>
    </source>
</evidence>
<keyword evidence="2" id="KW-1185">Reference proteome</keyword>
<comment type="caution">
    <text evidence="1">The sequence shown here is derived from an EMBL/GenBank/DDBJ whole genome shotgun (WGS) entry which is preliminary data.</text>
</comment>
<reference evidence="1 2" key="1">
    <citation type="submission" date="2020-08" db="EMBL/GenBank/DDBJ databases">
        <title>Genomic Encyclopedia of Type Strains, Phase IV (KMG-IV): sequencing the most valuable type-strain genomes for metagenomic binning, comparative biology and taxonomic classification.</title>
        <authorList>
            <person name="Goeker M."/>
        </authorList>
    </citation>
    <scope>NUCLEOTIDE SEQUENCE [LARGE SCALE GENOMIC DNA]</scope>
    <source>
        <strain evidence="1 2">DSM 25966</strain>
    </source>
</reference>
<accession>A0A840ATI7</accession>
<sequence length="107" mass="12038">MVAMSDSDLSSEAKCGEVLRDYLASVDKTMLERLVIDAIREHRCLLESDQLLHEEWQRAATSPSVPQEHAEALRAHCLDRQQATAAQQEVLSYMLNLLGYIPNVPTD</sequence>
<dbReference type="Gene3D" id="1.10.287.160">
    <property type="entry name" value="HR1 repeat"/>
    <property type="match status" value="1"/>
</dbReference>
<dbReference type="EMBL" id="JACIDS010000007">
    <property type="protein sequence ID" value="MBB3933720.1"/>
    <property type="molecule type" value="Genomic_DNA"/>
</dbReference>
<evidence type="ECO:0000313" key="2">
    <source>
        <dbReference type="Proteomes" id="UP000553963"/>
    </source>
</evidence>